<reference evidence="1 2" key="1">
    <citation type="journal article" date="2021" name="Hortic Res">
        <title>High-quality reference genome and annotation aids understanding of berry development for evergreen blueberry (Vaccinium darrowii).</title>
        <authorList>
            <person name="Yu J."/>
            <person name="Hulse-Kemp A.M."/>
            <person name="Babiker E."/>
            <person name="Staton M."/>
        </authorList>
    </citation>
    <scope>NUCLEOTIDE SEQUENCE [LARGE SCALE GENOMIC DNA]</scope>
    <source>
        <strain evidence="2">cv. NJ 8807/NJ 8810</strain>
        <tissue evidence="1">Young leaf</tissue>
    </source>
</reference>
<keyword evidence="2" id="KW-1185">Reference proteome</keyword>
<gene>
    <name evidence="1" type="ORF">Vadar_010563</name>
</gene>
<sequence length="601" mass="65281">MATWPARFVWITSDITNNVDEFDQALSSLVDSLVIRVTNGSSVGKFATGEISYTASKYIYGLVQCVPSLSSDDCTTCIRRAIDYYQDCCFRKSGVNIITPSCILQYDSSYFFESSAGAAPPPPPPPSPPSPPPGSSSPPPPSTAPPPVSSSPPPPSTDVETKGDILIFDGQECPNGANFTTNSPYGQNRNRILSSLASNTTANGGFFNTTFTQGSDTIYALALCRGDLSNKSCFDCVNSSTQAIIINCPNQKEAFNYGVSSHCIVRLSNQWFFNTVTTSPPKSVYITSDITDNANEFDHTLNSLARSLLITITNGPSAGKFATGEIPYTAFKYIYGLVQCLPGLSSDDCTACVRFAMDYDRKKTFRKWRANIVTPSCIFEYGLDKFYESTAGAAPPLRAVSLSPSPPPTDVGTKGENNSRKLRIVVTVVVPTSISLLLIGSTLFQLRIKNSKTDIPSNGDGSIGLPIFNVATIREATNNFSRSNKIGEGGYGPVFKGQLSTGQLIAVKRNSEKSNQGIREERMLIYEYMPNGSLNSYIFENRSNHLAWNFGLARAFRGDQQLEKIGKVVGTYGYMSPDSFILITVLPSLDMRGNYGLKEKP</sequence>
<comment type="caution">
    <text evidence="1">The sequence shown here is derived from an EMBL/GenBank/DDBJ whole genome shotgun (WGS) entry which is preliminary data.</text>
</comment>
<proteinExistence type="predicted"/>
<dbReference type="Proteomes" id="UP000828048">
    <property type="component" value="Chromosome 3"/>
</dbReference>
<organism evidence="1 2">
    <name type="scientific">Vaccinium darrowii</name>
    <dbReference type="NCBI Taxonomy" id="229202"/>
    <lineage>
        <taxon>Eukaryota</taxon>
        <taxon>Viridiplantae</taxon>
        <taxon>Streptophyta</taxon>
        <taxon>Embryophyta</taxon>
        <taxon>Tracheophyta</taxon>
        <taxon>Spermatophyta</taxon>
        <taxon>Magnoliopsida</taxon>
        <taxon>eudicotyledons</taxon>
        <taxon>Gunneridae</taxon>
        <taxon>Pentapetalae</taxon>
        <taxon>asterids</taxon>
        <taxon>Ericales</taxon>
        <taxon>Ericaceae</taxon>
        <taxon>Vaccinioideae</taxon>
        <taxon>Vaccinieae</taxon>
        <taxon>Vaccinium</taxon>
    </lineage>
</organism>
<evidence type="ECO:0000313" key="2">
    <source>
        <dbReference type="Proteomes" id="UP000828048"/>
    </source>
</evidence>
<name>A0ACB7YVI2_9ERIC</name>
<evidence type="ECO:0000313" key="1">
    <source>
        <dbReference type="EMBL" id="KAH7857249.1"/>
    </source>
</evidence>
<accession>A0ACB7YVI2</accession>
<protein>
    <submittedName>
        <fullName evidence="1">Uncharacterized protein</fullName>
    </submittedName>
</protein>
<dbReference type="EMBL" id="CM037153">
    <property type="protein sequence ID" value="KAH7857249.1"/>
    <property type="molecule type" value="Genomic_DNA"/>
</dbReference>